<keyword evidence="2" id="KW-1185">Reference proteome</keyword>
<accession>A0ACA9PQE8</accession>
<comment type="caution">
    <text evidence="1">The sequence shown here is derived from an EMBL/GenBank/DDBJ whole genome shotgun (WGS) entry which is preliminary data.</text>
</comment>
<feature type="non-terminal residue" evidence="1">
    <location>
        <position position="41"/>
    </location>
</feature>
<reference evidence="1" key="1">
    <citation type="submission" date="2021-06" db="EMBL/GenBank/DDBJ databases">
        <authorList>
            <person name="Kallberg Y."/>
            <person name="Tangrot J."/>
            <person name="Rosling A."/>
        </authorList>
    </citation>
    <scope>NUCLEOTIDE SEQUENCE</scope>
    <source>
        <strain evidence="1">28 12/20/2015</strain>
    </source>
</reference>
<name>A0ACA9PQE8_9GLOM</name>
<dbReference type="EMBL" id="CAJVPW010028833">
    <property type="protein sequence ID" value="CAG8719403.1"/>
    <property type="molecule type" value="Genomic_DNA"/>
</dbReference>
<evidence type="ECO:0000313" key="1">
    <source>
        <dbReference type="EMBL" id="CAG8719403.1"/>
    </source>
</evidence>
<proteinExistence type="predicted"/>
<protein>
    <submittedName>
        <fullName evidence="1">933_t:CDS:1</fullName>
    </submittedName>
</protein>
<gene>
    <name evidence="1" type="ORF">SPELUC_LOCUS12326</name>
</gene>
<dbReference type="Proteomes" id="UP000789366">
    <property type="component" value="Unassembled WGS sequence"/>
</dbReference>
<evidence type="ECO:0000313" key="2">
    <source>
        <dbReference type="Proteomes" id="UP000789366"/>
    </source>
</evidence>
<organism evidence="1 2">
    <name type="scientific">Cetraspora pellucida</name>
    <dbReference type="NCBI Taxonomy" id="1433469"/>
    <lineage>
        <taxon>Eukaryota</taxon>
        <taxon>Fungi</taxon>
        <taxon>Fungi incertae sedis</taxon>
        <taxon>Mucoromycota</taxon>
        <taxon>Glomeromycotina</taxon>
        <taxon>Glomeromycetes</taxon>
        <taxon>Diversisporales</taxon>
        <taxon>Gigasporaceae</taxon>
        <taxon>Cetraspora</taxon>
    </lineage>
</organism>
<sequence>MFNNNVNFDENYDLSTVTSLPEIYTVAILIGYDLSILKACG</sequence>